<keyword evidence="10" id="KW-1185">Reference proteome</keyword>
<keyword evidence="5" id="KW-0963">Cytoplasm</keyword>
<evidence type="ECO:0000256" key="4">
    <source>
        <dbReference type="ARBA" id="ARBA00005665"/>
    </source>
</evidence>
<evidence type="ECO:0000256" key="6">
    <source>
        <dbReference type="ARBA" id="ARBA00023212"/>
    </source>
</evidence>
<dbReference type="CDD" id="cd10210">
    <property type="entry name" value="ASKHA_NBD_Arp6"/>
    <property type="match status" value="1"/>
</dbReference>
<dbReference type="Proteomes" id="UP000276133">
    <property type="component" value="Unassembled WGS sequence"/>
</dbReference>
<evidence type="ECO:0000313" key="10">
    <source>
        <dbReference type="Proteomes" id="UP000276133"/>
    </source>
</evidence>
<evidence type="ECO:0000256" key="3">
    <source>
        <dbReference type="ARBA" id="ARBA00004245"/>
    </source>
</evidence>
<organism evidence="9 10">
    <name type="scientific">Brachionus plicatilis</name>
    <name type="common">Marine rotifer</name>
    <name type="synonym">Brachionus muelleri</name>
    <dbReference type="NCBI Taxonomy" id="10195"/>
    <lineage>
        <taxon>Eukaryota</taxon>
        <taxon>Metazoa</taxon>
        <taxon>Spiralia</taxon>
        <taxon>Gnathifera</taxon>
        <taxon>Rotifera</taxon>
        <taxon>Eurotatoria</taxon>
        <taxon>Monogononta</taxon>
        <taxon>Pseudotrocha</taxon>
        <taxon>Ploima</taxon>
        <taxon>Brachionidae</taxon>
        <taxon>Brachionus</taxon>
    </lineage>
</organism>
<dbReference type="InterPro" id="IPR043129">
    <property type="entry name" value="ATPase_NBD"/>
</dbReference>
<dbReference type="Gene3D" id="3.30.420.40">
    <property type="match status" value="2"/>
</dbReference>
<evidence type="ECO:0000256" key="1">
    <source>
        <dbReference type="ARBA" id="ARBA00003520"/>
    </source>
</evidence>
<reference evidence="9 10" key="1">
    <citation type="journal article" date="2018" name="Sci. Rep.">
        <title>Genomic signatures of local adaptation to the degree of environmental predictability in rotifers.</title>
        <authorList>
            <person name="Franch-Gras L."/>
            <person name="Hahn C."/>
            <person name="Garcia-Roger E.M."/>
            <person name="Carmona M.J."/>
            <person name="Serra M."/>
            <person name="Gomez A."/>
        </authorList>
    </citation>
    <scope>NUCLEOTIDE SEQUENCE [LARGE SCALE GENOMIC DNA]</scope>
    <source>
        <strain evidence="9">HYR1</strain>
    </source>
</reference>
<comment type="similarity">
    <text evidence="4">Belongs to the actin family. ARP6 subfamily.</text>
</comment>
<comment type="caution">
    <text evidence="9">The sequence shown here is derived from an EMBL/GenBank/DDBJ whole genome shotgun (WGS) entry which is preliminary data.</text>
</comment>
<evidence type="ECO:0000256" key="2">
    <source>
        <dbReference type="ARBA" id="ARBA00004123"/>
    </source>
</evidence>
<sequence>MTKFIIDNGAYSAKWGCSTDESPKLTPNYLTKSKNARETYVGSELDECKDFSGLFYQLPFQKGMLVNWDLERQVWNQIFKKSAIDLAQTQLIVTEPIFNFSHTQECLEELVFEELGLDGLIRINAPNLTAYKYLKNNSKDFCLVVDSGYSFTHIAPFYRGNIILEGIRRINMGGKHLTNYLKEIISYRQLMVMDETYVINQVKEELCYVSTDFELDMKIAKLKGKENRITRDYVLPDFANLCKGFAKSQQESTGIPLDSEQIIRLNNERFSIPELLFHPSDIGLNEMGISEAIVHSVESLSEEIRSDLYENIVLMGGNAKFSGFNQRVFNDVRCLIPSKYKLNVSTENDCLGCAWQGGKKLAENETEFNELIVSRKTYEEFGHSICKKKFDIIN</sequence>
<dbReference type="Gene3D" id="3.90.640.10">
    <property type="entry name" value="Actin, Chain A, domain 4"/>
    <property type="match status" value="1"/>
</dbReference>
<dbReference type="AlphaFoldDB" id="A0A3M7RVR8"/>
<keyword evidence="6" id="KW-0206">Cytoskeleton</keyword>
<gene>
    <name evidence="9" type="ORF">BpHYR1_034186</name>
</gene>
<evidence type="ECO:0000256" key="5">
    <source>
        <dbReference type="ARBA" id="ARBA00022490"/>
    </source>
</evidence>
<dbReference type="Pfam" id="PF00022">
    <property type="entry name" value="Actin"/>
    <property type="match status" value="1"/>
</dbReference>
<dbReference type="EMBL" id="REGN01002542">
    <property type="protein sequence ID" value="RNA27435.1"/>
    <property type="molecule type" value="Genomic_DNA"/>
</dbReference>
<keyword evidence="7" id="KW-0539">Nucleus</keyword>
<dbReference type="STRING" id="10195.A0A3M7RVR8"/>
<accession>A0A3M7RVR8</accession>
<dbReference type="SUPFAM" id="SSF53067">
    <property type="entry name" value="Actin-like ATPase domain"/>
    <property type="match status" value="2"/>
</dbReference>
<dbReference type="SMART" id="SM00268">
    <property type="entry name" value="ACTIN"/>
    <property type="match status" value="1"/>
</dbReference>
<dbReference type="OrthoDB" id="6220758at2759"/>
<comment type="function">
    <text evidence="1">Actins are highly conserved proteins that are involved in various types of cell motility and are ubiquitously expressed in all eukaryotic cells.</text>
</comment>
<evidence type="ECO:0000313" key="9">
    <source>
        <dbReference type="EMBL" id="RNA27435.1"/>
    </source>
</evidence>
<dbReference type="FunFam" id="3.90.640.10:FF:000014">
    <property type="entry name" value="Putative actin-related protein 6"/>
    <property type="match status" value="1"/>
</dbReference>
<proteinExistence type="inferred from homology"/>
<dbReference type="Gene3D" id="2.30.36.70">
    <property type="entry name" value="Actin, Chain A, domain 2"/>
    <property type="match status" value="1"/>
</dbReference>
<dbReference type="PANTHER" id="PTHR11937">
    <property type="entry name" value="ACTIN"/>
    <property type="match status" value="1"/>
</dbReference>
<comment type="subcellular location">
    <subcellularLocation>
        <location evidence="3">Cytoplasm</location>
        <location evidence="3">Cytoskeleton</location>
    </subcellularLocation>
    <subcellularLocation>
        <location evidence="2">Nucleus</location>
    </subcellularLocation>
</comment>
<evidence type="ECO:0000256" key="8">
    <source>
        <dbReference type="ARBA" id="ARBA00074635"/>
    </source>
</evidence>
<dbReference type="FunFam" id="2.30.36.70:FF:000003">
    <property type="entry name" value="Actin-related protein 6"/>
    <property type="match status" value="1"/>
</dbReference>
<dbReference type="InterPro" id="IPR004000">
    <property type="entry name" value="Actin"/>
</dbReference>
<evidence type="ECO:0000256" key="7">
    <source>
        <dbReference type="ARBA" id="ARBA00023242"/>
    </source>
</evidence>
<dbReference type="GO" id="GO:0005856">
    <property type="term" value="C:cytoskeleton"/>
    <property type="evidence" value="ECO:0007669"/>
    <property type="project" value="UniProtKB-SubCell"/>
</dbReference>
<protein>
    <recommendedName>
        <fullName evidence="8">Actin-related protein 6</fullName>
    </recommendedName>
</protein>
<name>A0A3M7RVR8_BRAPC</name>
<dbReference type="GO" id="GO:0005634">
    <property type="term" value="C:nucleus"/>
    <property type="evidence" value="ECO:0007669"/>
    <property type="project" value="UniProtKB-SubCell"/>
</dbReference>